<organism evidence="1 2">
    <name type="scientific">Chitinimonas arctica</name>
    <dbReference type="NCBI Taxonomy" id="2594795"/>
    <lineage>
        <taxon>Bacteria</taxon>
        <taxon>Pseudomonadati</taxon>
        <taxon>Pseudomonadota</taxon>
        <taxon>Betaproteobacteria</taxon>
        <taxon>Neisseriales</taxon>
        <taxon>Chitinibacteraceae</taxon>
        <taxon>Chitinimonas</taxon>
    </lineage>
</organism>
<evidence type="ECO:0000313" key="1">
    <source>
        <dbReference type="EMBL" id="QDQ26787.1"/>
    </source>
</evidence>
<name>A0A516SF49_9NEIS</name>
<proteinExistence type="predicted"/>
<dbReference type="OrthoDB" id="26212at2"/>
<protein>
    <submittedName>
        <fullName evidence="1">Uncharacterized protein</fullName>
    </submittedName>
</protein>
<evidence type="ECO:0000313" key="2">
    <source>
        <dbReference type="Proteomes" id="UP000317550"/>
    </source>
</evidence>
<reference evidence="2" key="1">
    <citation type="submission" date="2019-07" db="EMBL/GenBank/DDBJ databases">
        <title>Chitinimonas sp. nov., isolated from Ny-Alesund, arctica soil.</title>
        <authorList>
            <person name="Xu Q."/>
            <person name="Peng F."/>
        </authorList>
    </citation>
    <scope>NUCLEOTIDE SEQUENCE [LARGE SCALE GENOMIC DNA]</scope>
    <source>
        <strain evidence="2">R3-44</strain>
    </source>
</reference>
<dbReference type="RefSeq" id="WP_144278181.1">
    <property type="nucleotide sequence ID" value="NZ_CP041730.1"/>
</dbReference>
<accession>A0A516SF49</accession>
<dbReference type="AlphaFoldDB" id="A0A516SF49"/>
<dbReference type="EMBL" id="CP041730">
    <property type="protein sequence ID" value="QDQ26787.1"/>
    <property type="molecule type" value="Genomic_DNA"/>
</dbReference>
<keyword evidence="2" id="KW-1185">Reference proteome</keyword>
<dbReference type="KEGG" id="cari:FNU76_10660"/>
<gene>
    <name evidence="1" type="ORF">FNU76_10660</name>
</gene>
<dbReference type="Proteomes" id="UP000317550">
    <property type="component" value="Chromosome"/>
</dbReference>
<sequence length="62" mass="6777">MKALGAKAPGAFSYSSTPFGAGFFADILGLMAQRQPINLVPYKHELTTQEAASFLRVSRPRY</sequence>